<proteinExistence type="inferred from homology"/>
<comment type="similarity">
    <text evidence="1">Belongs to the UPF0111 family.</text>
</comment>
<gene>
    <name evidence="2" type="ORF">R0135_12075</name>
</gene>
<sequence length="204" mass="22937">MQLAQETVQLLCELLAASADQDWTRVAEIHSVIDSTTGEARKLRREIRQQLPRGLLLAMPRSDLLELLDIQNRITVCVREIARPVALRGMQFPSALQTILDKLCSLLAATVGEALTAIRELDELISQGFGKHERKIMQKMLGSLDRQVRRCDTQQQRLVRQLSRTEDSFPVLDAIFYYQIAAALAQLADACGEVGEQLELLLAR</sequence>
<organism evidence="2 3">
    <name type="scientific">Congregibacter variabilis</name>
    <dbReference type="NCBI Taxonomy" id="3081200"/>
    <lineage>
        <taxon>Bacteria</taxon>
        <taxon>Pseudomonadati</taxon>
        <taxon>Pseudomonadota</taxon>
        <taxon>Gammaproteobacteria</taxon>
        <taxon>Cellvibrionales</taxon>
        <taxon>Halieaceae</taxon>
        <taxon>Congregibacter</taxon>
    </lineage>
</organism>
<protein>
    <submittedName>
        <fullName evidence="2">DUF47 family protein</fullName>
    </submittedName>
</protein>
<dbReference type="RefSeq" id="WP_407347119.1">
    <property type="nucleotide sequence ID" value="NZ_CP136864.1"/>
</dbReference>
<dbReference type="PANTHER" id="PTHR36536:SF3">
    <property type="entry name" value="UPF0111 PROTEIN HI_1603"/>
    <property type="match status" value="1"/>
</dbReference>
<name>A0ABZ0HZ38_9GAMM</name>
<evidence type="ECO:0000313" key="2">
    <source>
        <dbReference type="EMBL" id="WOJ92518.1"/>
    </source>
</evidence>
<dbReference type="InterPro" id="IPR002727">
    <property type="entry name" value="DUF47"/>
</dbReference>
<dbReference type="EMBL" id="CP136864">
    <property type="protein sequence ID" value="WOJ92518.1"/>
    <property type="molecule type" value="Genomic_DNA"/>
</dbReference>
<dbReference type="InterPro" id="IPR018445">
    <property type="entry name" value="Put_Phosphate_transp_reg"/>
</dbReference>
<evidence type="ECO:0000256" key="1">
    <source>
        <dbReference type="ARBA" id="ARBA00008591"/>
    </source>
</evidence>
<dbReference type="PANTHER" id="PTHR36536">
    <property type="entry name" value="UPF0111 PROTEIN HI_1603"/>
    <property type="match status" value="1"/>
</dbReference>
<evidence type="ECO:0000313" key="3">
    <source>
        <dbReference type="Proteomes" id="UP001626537"/>
    </source>
</evidence>
<dbReference type="InterPro" id="IPR038078">
    <property type="entry name" value="PhoU-like_sf"/>
</dbReference>
<dbReference type="Pfam" id="PF01865">
    <property type="entry name" value="PhoU_div"/>
    <property type="match status" value="1"/>
</dbReference>
<dbReference type="Proteomes" id="UP001626537">
    <property type="component" value="Chromosome"/>
</dbReference>
<keyword evidence="3" id="KW-1185">Reference proteome</keyword>
<dbReference type="Gene3D" id="1.20.58.220">
    <property type="entry name" value="Phosphate transport system protein phou homolog 2, domain 2"/>
    <property type="match status" value="1"/>
</dbReference>
<accession>A0ABZ0HZ38</accession>
<reference evidence="2 3" key="1">
    <citation type="submission" date="2023-10" db="EMBL/GenBank/DDBJ databases">
        <title>Two novel species belonging to the OM43/NOR5 clade.</title>
        <authorList>
            <person name="Park M."/>
        </authorList>
    </citation>
    <scope>NUCLEOTIDE SEQUENCE [LARGE SCALE GENOMIC DNA]</scope>
    <source>
        <strain evidence="2 3">IMCC43200</strain>
    </source>
</reference>